<protein>
    <submittedName>
        <fullName evidence="1">Uncharacterized protein</fullName>
    </submittedName>
</protein>
<sequence>MTNLQQRQNDIKSRIAEAAFKQPILNSGLLFHHDIRDNFYYASYLFAASQEEAVPFEGDREQAKIKAEGILLHILELQDQNEESVTYGHWPLHLRPTPQEAPKNTLPVELMGSLMVYFYQRYSDNLSESLRNLFAVAMLHIYKSDFYRRPSENYNHHEAKYTAAKLIFGQFYEDTALFEDGCQSLRSTLNQVTSRGMSEYGGLPWFWHWMQAFTCAWELMKDAEIKAELARLLDYLWEVRSNYYLGGAWVGPHSRIWPHDMPRDNNVLHDYVQFGDFTLPDYMPRTEYAGFIAYEASSEVQRTALQRSTPVEVIRRVPQKAALSISDNDVLHSYVYITENFALGGMWERVQEFDNEQHRWDVALPLDAVQGINHLYFFHPGQGYAEGDLRHQSEFSEVLFHQNALIASYQIPDGQPEFIMGCLPVGDWVEEPNGLFGLCGHVYMAVYVQQSFQREVREDRSVVTSQGRMNSVVVECIDQRTAETLQIRDVQQFANRMKQKQPVYTLSSEDELQITYTTLKDETMVLSSGLHNDRKIIRLVNGEAVDFSSYTVS</sequence>
<accession>A0ABT4GKX6</accession>
<dbReference type="Proteomes" id="UP001527099">
    <property type="component" value="Unassembled WGS sequence"/>
</dbReference>
<organism evidence="1 2">
    <name type="scientific">Paenibacillus alginolyticus</name>
    <dbReference type="NCBI Taxonomy" id="59839"/>
    <lineage>
        <taxon>Bacteria</taxon>
        <taxon>Bacillati</taxon>
        <taxon>Bacillota</taxon>
        <taxon>Bacilli</taxon>
        <taxon>Bacillales</taxon>
        <taxon>Paenibacillaceae</taxon>
        <taxon>Paenibacillus</taxon>
    </lineage>
</organism>
<name>A0ABT4GKX6_9BACL</name>
<evidence type="ECO:0000313" key="2">
    <source>
        <dbReference type="Proteomes" id="UP001527099"/>
    </source>
</evidence>
<evidence type="ECO:0000313" key="1">
    <source>
        <dbReference type="EMBL" id="MCY9696859.1"/>
    </source>
</evidence>
<comment type="caution">
    <text evidence="1">The sequence shown here is derived from an EMBL/GenBank/DDBJ whole genome shotgun (WGS) entry which is preliminary data.</text>
</comment>
<dbReference type="EMBL" id="JAMDMX010000112">
    <property type="protein sequence ID" value="MCY9696859.1"/>
    <property type="molecule type" value="Genomic_DNA"/>
</dbReference>
<reference evidence="1 2" key="1">
    <citation type="submission" date="2022-05" db="EMBL/GenBank/DDBJ databases">
        <title>Genome Sequencing of Bee-Associated Microbes.</title>
        <authorList>
            <person name="Dunlap C."/>
        </authorList>
    </citation>
    <scope>NUCLEOTIDE SEQUENCE [LARGE SCALE GENOMIC DNA]</scope>
    <source>
        <strain evidence="1 2">NRRL B-14421</strain>
    </source>
</reference>
<keyword evidence="2" id="KW-1185">Reference proteome</keyword>
<gene>
    <name evidence="1" type="ORF">M5X19_28745</name>
</gene>
<dbReference type="RefSeq" id="WP_029195182.1">
    <property type="nucleotide sequence ID" value="NZ_JAMDMW010000119.1"/>
</dbReference>
<proteinExistence type="predicted"/>